<feature type="transmembrane region" description="Helical" evidence="7">
    <location>
        <begin position="34"/>
        <end position="52"/>
    </location>
</feature>
<evidence type="ECO:0000256" key="2">
    <source>
        <dbReference type="ARBA" id="ARBA00022692"/>
    </source>
</evidence>
<evidence type="ECO:0000256" key="6">
    <source>
        <dbReference type="ARBA" id="ARBA00023136"/>
    </source>
</evidence>
<feature type="transmembrane region" description="Helical" evidence="7">
    <location>
        <begin position="72"/>
        <end position="99"/>
    </location>
</feature>
<evidence type="ECO:0000313" key="9">
    <source>
        <dbReference type="EMBL" id="KAL3742687.1"/>
    </source>
</evidence>
<gene>
    <name evidence="9" type="ORF">ACJRO7_018068</name>
</gene>
<proteinExistence type="predicted"/>
<evidence type="ECO:0000256" key="7">
    <source>
        <dbReference type="SAM" id="Phobius"/>
    </source>
</evidence>
<accession>A0ABD3KYN1</accession>
<reference evidence="9 10" key="1">
    <citation type="submission" date="2024-11" db="EMBL/GenBank/DDBJ databases">
        <title>Chromosome-level genome assembly of Eucalyptus globulus Labill. provides insights into its genome evolution.</title>
        <authorList>
            <person name="Li X."/>
        </authorList>
    </citation>
    <scope>NUCLEOTIDE SEQUENCE [LARGE SCALE GENOMIC DNA]</scope>
    <source>
        <strain evidence="9">CL2024</strain>
        <tissue evidence="9">Fresh tender leaves</tissue>
    </source>
</reference>
<comment type="caution">
    <text evidence="9">The sequence shown here is derived from an EMBL/GenBank/DDBJ whole genome shotgun (WGS) entry which is preliminary data.</text>
</comment>
<feature type="domain" description="PGG" evidence="8">
    <location>
        <begin position="28"/>
        <end position="108"/>
    </location>
</feature>
<dbReference type="EMBL" id="JBJKBG010000004">
    <property type="protein sequence ID" value="KAL3742687.1"/>
    <property type="molecule type" value="Genomic_DNA"/>
</dbReference>
<evidence type="ECO:0000313" key="10">
    <source>
        <dbReference type="Proteomes" id="UP001634007"/>
    </source>
</evidence>
<dbReference type="AlphaFoldDB" id="A0ABD3KYN1"/>
<feature type="transmembrane region" description="Helical" evidence="7">
    <location>
        <begin position="142"/>
        <end position="164"/>
    </location>
</feature>
<keyword evidence="3" id="KW-0677">Repeat</keyword>
<keyword evidence="2 7" id="KW-0812">Transmembrane</keyword>
<dbReference type="GO" id="GO:0016020">
    <property type="term" value="C:membrane"/>
    <property type="evidence" value="ECO:0007669"/>
    <property type="project" value="UniProtKB-SubCell"/>
</dbReference>
<sequence>MERTDNSPPKFSLREFFKSLIDHKGKNKPEEVRNYLLVVATLIAAVTFQAGVNPPGGVWQENSHDHKAGRAIYASDVMAFYVFLTCNTLALSSSIFLIINLTWGFPFFLEVLVATVSMLMTYGASIFAITPTETMPSVQFRYVLAIAAVPIIVRVVIQICKYVLWKWSGGKCKFYIG</sequence>
<dbReference type="PANTHER" id="PTHR24186">
    <property type="entry name" value="PROTEIN PHOSPHATASE 1 REGULATORY SUBUNIT"/>
    <property type="match status" value="1"/>
</dbReference>
<organism evidence="9 10">
    <name type="scientific">Eucalyptus globulus</name>
    <name type="common">Tasmanian blue gum</name>
    <dbReference type="NCBI Taxonomy" id="34317"/>
    <lineage>
        <taxon>Eukaryota</taxon>
        <taxon>Viridiplantae</taxon>
        <taxon>Streptophyta</taxon>
        <taxon>Embryophyta</taxon>
        <taxon>Tracheophyta</taxon>
        <taxon>Spermatophyta</taxon>
        <taxon>Magnoliopsida</taxon>
        <taxon>eudicotyledons</taxon>
        <taxon>Gunneridae</taxon>
        <taxon>Pentapetalae</taxon>
        <taxon>rosids</taxon>
        <taxon>malvids</taxon>
        <taxon>Myrtales</taxon>
        <taxon>Myrtaceae</taxon>
        <taxon>Myrtoideae</taxon>
        <taxon>Eucalypteae</taxon>
        <taxon>Eucalyptus</taxon>
    </lineage>
</organism>
<evidence type="ECO:0000256" key="4">
    <source>
        <dbReference type="ARBA" id="ARBA00022989"/>
    </source>
</evidence>
<comment type="subcellular location">
    <subcellularLocation>
        <location evidence="1">Membrane</location>
        <topology evidence="1">Multi-pass membrane protein</topology>
    </subcellularLocation>
</comment>
<dbReference type="InterPro" id="IPR026961">
    <property type="entry name" value="PGG_dom"/>
</dbReference>
<keyword evidence="4 7" id="KW-1133">Transmembrane helix</keyword>
<keyword evidence="6 7" id="KW-0472">Membrane</keyword>
<feature type="transmembrane region" description="Helical" evidence="7">
    <location>
        <begin position="111"/>
        <end position="130"/>
    </location>
</feature>
<evidence type="ECO:0000259" key="8">
    <source>
        <dbReference type="Pfam" id="PF13962"/>
    </source>
</evidence>
<name>A0ABD3KYN1_EUCGL</name>
<evidence type="ECO:0000256" key="5">
    <source>
        <dbReference type="ARBA" id="ARBA00023043"/>
    </source>
</evidence>
<evidence type="ECO:0000256" key="3">
    <source>
        <dbReference type="ARBA" id="ARBA00022737"/>
    </source>
</evidence>
<dbReference type="Pfam" id="PF13962">
    <property type="entry name" value="PGG"/>
    <property type="match status" value="1"/>
</dbReference>
<keyword evidence="5" id="KW-0040">ANK repeat</keyword>
<protein>
    <recommendedName>
        <fullName evidence="8">PGG domain-containing protein</fullName>
    </recommendedName>
</protein>
<dbReference type="PANTHER" id="PTHR24186:SF37">
    <property type="entry name" value="PGG DOMAIN-CONTAINING PROTEIN"/>
    <property type="match status" value="1"/>
</dbReference>
<dbReference type="Proteomes" id="UP001634007">
    <property type="component" value="Unassembled WGS sequence"/>
</dbReference>
<evidence type="ECO:0000256" key="1">
    <source>
        <dbReference type="ARBA" id="ARBA00004141"/>
    </source>
</evidence>
<keyword evidence="10" id="KW-1185">Reference proteome</keyword>